<gene>
    <name evidence="1" type="ordered locus">Psyc_0477</name>
</gene>
<dbReference type="Proteomes" id="UP000000546">
    <property type="component" value="Chromosome"/>
</dbReference>
<keyword evidence="2" id="KW-1185">Reference proteome</keyword>
<dbReference type="OrthoDB" id="72471at2"/>
<dbReference type="HOGENOM" id="CLU_077247_0_0_6"/>
<sequence length="171" mass="19047">MSIKNIEKQPVILNAQEVRAILHGGKTQHRSVIIPKVEGVGLRFIDYGKGWKAYETDDSDTTLPSDDLLVKCPYGAVGDILNLQGASSGRMIRLGLKITAIRIEQLQDISHKDAVAEGVNHFDIEAPLRDQPLSVAQIVFSSHWDAKQLDDDTGWDSNPWVWVIEFEEVAD</sequence>
<dbReference type="RefSeq" id="WP_011279776.1">
    <property type="nucleotide sequence ID" value="NC_007204.1"/>
</dbReference>
<evidence type="ECO:0000313" key="2">
    <source>
        <dbReference type="Proteomes" id="UP000000546"/>
    </source>
</evidence>
<dbReference type="EMBL" id="CP000082">
    <property type="protein sequence ID" value="AAZ18340.1"/>
    <property type="molecule type" value="Genomic_DNA"/>
</dbReference>
<proteinExistence type="predicted"/>
<protein>
    <submittedName>
        <fullName evidence="1">Uncharacterized protein</fullName>
    </submittedName>
</protein>
<name>Q4FUG8_PSYA2</name>
<dbReference type="AlphaFoldDB" id="Q4FUG8"/>
<dbReference type="KEGG" id="par:Psyc_0477"/>
<evidence type="ECO:0000313" key="1">
    <source>
        <dbReference type="EMBL" id="AAZ18340.1"/>
    </source>
</evidence>
<organism evidence="1 2">
    <name type="scientific">Psychrobacter arcticus (strain DSM 17307 / VKM B-2377 / 273-4)</name>
    <dbReference type="NCBI Taxonomy" id="259536"/>
    <lineage>
        <taxon>Bacteria</taxon>
        <taxon>Pseudomonadati</taxon>
        <taxon>Pseudomonadota</taxon>
        <taxon>Gammaproteobacteria</taxon>
        <taxon>Moraxellales</taxon>
        <taxon>Moraxellaceae</taxon>
        <taxon>Psychrobacter</taxon>
    </lineage>
</organism>
<reference evidence="1 2" key="1">
    <citation type="journal article" date="2010" name="Appl. Environ. Microbiol.">
        <title>The genome sequence of Psychrobacter arcticus 273-4, a psychroactive Siberian permafrost bacterium, reveals mechanisms for adaptation to low-temperature growth.</title>
        <authorList>
            <person name="Ayala-del-Rio H.L."/>
            <person name="Chain P.S."/>
            <person name="Grzymski J.J."/>
            <person name="Ponder M.A."/>
            <person name="Ivanova N."/>
            <person name="Bergholz P.W."/>
            <person name="Di Bartolo G."/>
            <person name="Hauser L."/>
            <person name="Land M."/>
            <person name="Bakermans C."/>
            <person name="Rodrigues D."/>
            <person name="Klappenbach J."/>
            <person name="Zarka D."/>
            <person name="Larimer F."/>
            <person name="Richardson P."/>
            <person name="Murray A."/>
            <person name="Thomashow M."/>
            <person name="Tiedje J.M."/>
        </authorList>
    </citation>
    <scope>NUCLEOTIDE SEQUENCE [LARGE SCALE GENOMIC DNA]</scope>
    <source>
        <strain evidence="2">DSM 17307 / VKM B-2377 / 273-4</strain>
    </source>
</reference>
<accession>Q4FUG8</accession>